<feature type="chain" id="PRO_5020329385" evidence="1">
    <location>
        <begin position="28"/>
        <end position="288"/>
    </location>
</feature>
<name>A0A4Q2R7K2_9HYPH</name>
<reference evidence="2 3" key="1">
    <citation type="submission" date="2018-09" db="EMBL/GenBank/DDBJ databases">
        <authorList>
            <person name="Grouzdev D.S."/>
            <person name="Krutkina M.S."/>
        </authorList>
    </citation>
    <scope>NUCLEOTIDE SEQUENCE [LARGE SCALE GENOMIC DNA]</scope>
    <source>
        <strain evidence="2 3">RmlP001</strain>
    </source>
</reference>
<dbReference type="Pfam" id="PF13557">
    <property type="entry name" value="Phenol_MetA_deg"/>
    <property type="match status" value="1"/>
</dbReference>
<evidence type="ECO:0000313" key="3">
    <source>
        <dbReference type="Proteomes" id="UP000289411"/>
    </source>
</evidence>
<dbReference type="InterPro" id="IPR025737">
    <property type="entry name" value="FApF"/>
</dbReference>
<evidence type="ECO:0000256" key="1">
    <source>
        <dbReference type="SAM" id="SignalP"/>
    </source>
</evidence>
<organism evidence="2 3">
    <name type="scientific">Lichenibacterium ramalinae</name>
    <dbReference type="NCBI Taxonomy" id="2316527"/>
    <lineage>
        <taxon>Bacteria</taxon>
        <taxon>Pseudomonadati</taxon>
        <taxon>Pseudomonadota</taxon>
        <taxon>Alphaproteobacteria</taxon>
        <taxon>Hyphomicrobiales</taxon>
        <taxon>Lichenihabitantaceae</taxon>
        <taxon>Lichenibacterium</taxon>
    </lineage>
</organism>
<gene>
    <name evidence="2" type="ORF">D3272_19870</name>
</gene>
<evidence type="ECO:0000313" key="2">
    <source>
        <dbReference type="EMBL" id="RYB02662.1"/>
    </source>
</evidence>
<accession>A0A4Q2R7K2</accession>
<dbReference type="AlphaFoldDB" id="A0A4Q2R7K2"/>
<keyword evidence="1" id="KW-0732">Signal</keyword>
<dbReference type="EMBL" id="QYBC01000018">
    <property type="protein sequence ID" value="RYB02662.1"/>
    <property type="molecule type" value="Genomic_DNA"/>
</dbReference>
<comment type="caution">
    <text evidence="2">The sequence shown here is derived from an EMBL/GenBank/DDBJ whole genome shotgun (WGS) entry which is preliminary data.</text>
</comment>
<sequence length="288" mass="30312">MNNMREKAKAGRWLAPWLLAFGGPAFAADTSVYSIVDPTPDAALRSFSPDRPLNSLSPFTLDPGRIQVESDLANVLQSRDHGATTTTWQAADPEIRVGLTPSFEFDLFTAGVMADRTVADGTGHVQERDVGTGAVTLQGRYNLFGNDGGRAAFALAPFVALPSGDPHFGNQRVIGGVVAPFSLKLPNDFTLELQSQVQAMRAGTGPAFASVTNIVNLSHPVPGVDGLTASLEVTSVVNGDRKTPDTATIETAIAYLVTPDTQIDLGGFVGLNRAAPDLQVAAGVAHRF</sequence>
<protein>
    <submittedName>
        <fullName evidence="2">Transporter</fullName>
    </submittedName>
</protein>
<keyword evidence="3" id="KW-1185">Reference proteome</keyword>
<proteinExistence type="predicted"/>
<dbReference type="Proteomes" id="UP000289411">
    <property type="component" value="Unassembled WGS sequence"/>
</dbReference>
<reference evidence="2 3" key="2">
    <citation type="submission" date="2019-02" db="EMBL/GenBank/DDBJ databases">
        <title>'Lichenibacterium ramalinii' gen. nov. sp. nov., 'Lichenibacterium minor' gen. nov. sp. nov.</title>
        <authorList>
            <person name="Pankratov T."/>
        </authorList>
    </citation>
    <scope>NUCLEOTIDE SEQUENCE [LARGE SCALE GENOMIC DNA]</scope>
    <source>
        <strain evidence="2 3">RmlP001</strain>
    </source>
</reference>
<feature type="signal peptide" evidence="1">
    <location>
        <begin position="1"/>
        <end position="27"/>
    </location>
</feature>